<evidence type="ECO:0000259" key="1">
    <source>
        <dbReference type="Pfam" id="PF00425"/>
    </source>
</evidence>
<accession>A0A2I6S6F8</accession>
<dbReference type="Gene3D" id="3.60.120.10">
    <property type="entry name" value="Anthranilate synthase"/>
    <property type="match status" value="1"/>
</dbReference>
<reference evidence="2 3" key="1">
    <citation type="submission" date="2018-01" db="EMBL/GenBank/DDBJ databases">
        <authorList>
            <person name="Fu G.-Y."/>
        </authorList>
    </citation>
    <scope>NUCLEOTIDE SEQUENCE [LARGE SCALE GENOMIC DNA]</scope>
    <source>
        <strain evidence="2 3">SY39</strain>
    </source>
</reference>
<dbReference type="PRINTS" id="PR00095">
    <property type="entry name" value="ANTSNTHASEI"/>
</dbReference>
<dbReference type="AlphaFoldDB" id="A0A2I6S6F8"/>
<feature type="domain" description="Chorismate-utilising enzyme C-terminal" evidence="1">
    <location>
        <begin position="130"/>
        <end position="376"/>
    </location>
</feature>
<dbReference type="SUPFAM" id="SSF56322">
    <property type="entry name" value="ADC synthase"/>
    <property type="match status" value="1"/>
</dbReference>
<dbReference type="PANTHER" id="PTHR11236:SF50">
    <property type="entry name" value="AMINODEOXYCHORISMATE SYNTHASE COMPONENT 1"/>
    <property type="match status" value="1"/>
</dbReference>
<dbReference type="Pfam" id="PF01063">
    <property type="entry name" value="Aminotran_4"/>
    <property type="match status" value="1"/>
</dbReference>
<dbReference type="OrthoDB" id="9803598at2"/>
<dbReference type="Proteomes" id="UP000242205">
    <property type="component" value="Chromosome"/>
</dbReference>
<evidence type="ECO:0000313" key="2">
    <source>
        <dbReference type="EMBL" id="AUN94829.1"/>
    </source>
</evidence>
<dbReference type="Pfam" id="PF00425">
    <property type="entry name" value="Chorismate_bind"/>
    <property type="match status" value="1"/>
</dbReference>
<dbReference type="InterPro" id="IPR043132">
    <property type="entry name" value="BCAT-like_C"/>
</dbReference>
<evidence type="ECO:0000313" key="3">
    <source>
        <dbReference type="Proteomes" id="UP000242205"/>
    </source>
</evidence>
<dbReference type="SUPFAM" id="SSF56752">
    <property type="entry name" value="D-aminoacid aminotransferase-like PLP-dependent enzymes"/>
    <property type="match status" value="1"/>
</dbReference>
<sequence>MSALDITSTFALFDDNLSGGGDLLLEGLCETIVCHRTDEIDAVFAHIEAARRRGKWVAIAASFELGQALEPRLARTARAANAPLMTVWVFSQATKMPPDRTAIAIDAALAGLDEHQRVAAVGDVRRALDANTYRDGVARIRAFIEAGDCYQVNYTFALRGRILGESLALYAALRERQPVRFGTYLHHADGCILSRSPELFVERSGLRLTCRPMKGTAPREAGPEALTASEKDRAENVMIVDLIRNDLGRLAPPGGVRVDSLLDVEAYPTLWQMTSTISAEPIDADLATIFRALFPCGSVTGAPKIRAMEIIRELEPAPRGLYCGALGWLAPDGDFRFSVPIRTLEADARGHFRCGLGSGIVADSEPTREWDECLLKGRFLTGLRPTFGLIETLRCEPQSDAPYPLLERHLARLTASAGFFGFDCDSATVRAILYAHAGSLQGPHRVRLELSPDGRLMLDGGPLQALPEPVRVGFAASRLRSDDVLARHKTTARARYDAALREASAAGLFDVLFFNERDQLVEGARTSVFIEDEDGALLTPPLAAGALDGVLRRELIESGRAREAVIDRTHLAAARRVFVGNALRGLLRATLSD</sequence>
<dbReference type="InterPro" id="IPR015890">
    <property type="entry name" value="Chorismate_C"/>
</dbReference>
<dbReference type="InterPro" id="IPR005801">
    <property type="entry name" value="ADC_synthase"/>
</dbReference>
<dbReference type="InterPro" id="IPR001544">
    <property type="entry name" value="Aminotrans_IV"/>
</dbReference>
<dbReference type="KEGG" id="atw:C0099_07720"/>
<organism evidence="2 3">
    <name type="scientific">Pseudazoarcus pumilus</name>
    <dbReference type="NCBI Taxonomy" id="2067960"/>
    <lineage>
        <taxon>Bacteria</taxon>
        <taxon>Pseudomonadati</taxon>
        <taxon>Pseudomonadota</taxon>
        <taxon>Betaproteobacteria</taxon>
        <taxon>Rhodocyclales</taxon>
        <taxon>Zoogloeaceae</taxon>
        <taxon>Pseudazoarcus</taxon>
    </lineage>
</organism>
<dbReference type="GO" id="GO:0000162">
    <property type="term" value="P:L-tryptophan biosynthetic process"/>
    <property type="evidence" value="ECO:0007669"/>
    <property type="project" value="TreeGrafter"/>
</dbReference>
<dbReference type="PANTHER" id="PTHR11236">
    <property type="entry name" value="AMINOBENZOATE/ANTHRANILATE SYNTHASE"/>
    <property type="match status" value="1"/>
</dbReference>
<proteinExistence type="predicted"/>
<dbReference type="GO" id="GO:0009396">
    <property type="term" value="P:folic acid-containing compound biosynthetic process"/>
    <property type="evidence" value="ECO:0007669"/>
    <property type="project" value="InterPro"/>
</dbReference>
<dbReference type="InterPro" id="IPR005802">
    <property type="entry name" value="ADC_synth_comp_1"/>
</dbReference>
<dbReference type="Gene3D" id="3.20.10.10">
    <property type="entry name" value="D-amino Acid Aminotransferase, subunit A, domain 2"/>
    <property type="match status" value="1"/>
</dbReference>
<dbReference type="InterPro" id="IPR036038">
    <property type="entry name" value="Aminotransferase-like"/>
</dbReference>
<keyword evidence="3" id="KW-1185">Reference proteome</keyword>
<name>A0A2I6S6F8_9RHOO</name>
<dbReference type="Gene3D" id="3.30.470.10">
    <property type="match status" value="1"/>
</dbReference>
<dbReference type="InterPro" id="IPR043131">
    <property type="entry name" value="BCAT-like_N"/>
</dbReference>
<dbReference type="InterPro" id="IPR019999">
    <property type="entry name" value="Anth_synth_I-like"/>
</dbReference>
<dbReference type="GO" id="GO:0046820">
    <property type="term" value="F:4-amino-4-deoxychorismate synthase activity"/>
    <property type="evidence" value="ECO:0007669"/>
    <property type="project" value="TreeGrafter"/>
</dbReference>
<dbReference type="RefSeq" id="WP_102246896.1">
    <property type="nucleotide sequence ID" value="NZ_CP025682.1"/>
</dbReference>
<dbReference type="NCBIfam" id="TIGR00553">
    <property type="entry name" value="pabB"/>
    <property type="match status" value="1"/>
</dbReference>
<gene>
    <name evidence="2" type="primary">pabB</name>
    <name evidence="2" type="ORF">C0099_07720</name>
</gene>
<dbReference type="EMBL" id="CP025682">
    <property type="protein sequence ID" value="AUN94829.1"/>
    <property type="molecule type" value="Genomic_DNA"/>
</dbReference>
<protein>
    <submittedName>
        <fullName evidence="2">Aminodeoxychorismate synthase, component I</fullName>
    </submittedName>
</protein>